<sequence>MAIISAASPRWLLVLLSVLFVQAAADVTTTLVQVTSTTTVHVTATDYEGACENFVGACVVYGTQGSAPYTTTVYRYAPTSSPSPPPPEPTTVITSTQVVVATTTASDEGACASFSGACVVYASDGNAASTVYYAGSSATPRPGNGQGYIGPKEAAGGDGAIGEAASNIRWTSVAVLGAAVVCAAFLL</sequence>
<gene>
    <name evidence="2" type="ORF">LTR09_004121</name>
</gene>
<keyword evidence="1" id="KW-0732">Signal</keyword>
<organism evidence="2 3">
    <name type="scientific">Extremus antarcticus</name>
    <dbReference type="NCBI Taxonomy" id="702011"/>
    <lineage>
        <taxon>Eukaryota</taxon>
        <taxon>Fungi</taxon>
        <taxon>Dikarya</taxon>
        <taxon>Ascomycota</taxon>
        <taxon>Pezizomycotina</taxon>
        <taxon>Dothideomycetes</taxon>
        <taxon>Dothideomycetidae</taxon>
        <taxon>Mycosphaerellales</taxon>
        <taxon>Extremaceae</taxon>
        <taxon>Extremus</taxon>
    </lineage>
</organism>
<reference evidence="2" key="1">
    <citation type="submission" date="2023-04" db="EMBL/GenBank/DDBJ databases">
        <title>Black Yeasts Isolated from many extreme environments.</title>
        <authorList>
            <person name="Coleine C."/>
            <person name="Stajich J.E."/>
            <person name="Selbmann L."/>
        </authorList>
    </citation>
    <scope>NUCLEOTIDE SEQUENCE</scope>
    <source>
        <strain evidence="2">CCFEE 5312</strain>
    </source>
</reference>
<protein>
    <submittedName>
        <fullName evidence="2">Uncharacterized protein</fullName>
    </submittedName>
</protein>
<dbReference type="Proteomes" id="UP001271007">
    <property type="component" value="Unassembled WGS sequence"/>
</dbReference>
<proteinExistence type="predicted"/>
<name>A0AAJ0GCZ4_9PEZI</name>
<dbReference type="AlphaFoldDB" id="A0AAJ0GCZ4"/>
<dbReference type="EMBL" id="JAWDJX010000010">
    <property type="protein sequence ID" value="KAK3054961.1"/>
    <property type="molecule type" value="Genomic_DNA"/>
</dbReference>
<comment type="caution">
    <text evidence="2">The sequence shown here is derived from an EMBL/GenBank/DDBJ whole genome shotgun (WGS) entry which is preliminary data.</text>
</comment>
<evidence type="ECO:0000313" key="3">
    <source>
        <dbReference type="Proteomes" id="UP001271007"/>
    </source>
</evidence>
<feature type="signal peptide" evidence="1">
    <location>
        <begin position="1"/>
        <end position="25"/>
    </location>
</feature>
<accession>A0AAJ0GCZ4</accession>
<keyword evidence="3" id="KW-1185">Reference proteome</keyword>
<feature type="chain" id="PRO_5042509165" evidence="1">
    <location>
        <begin position="26"/>
        <end position="187"/>
    </location>
</feature>
<evidence type="ECO:0000256" key="1">
    <source>
        <dbReference type="SAM" id="SignalP"/>
    </source>
</evidence>
<evidence type="ECO:0000313" key="2">
    <source>
        <dbReference type="EMBL" id="KAK3054961.1"/>
    </source>
</evidence>